<sequence>MIVDEFLNEFTSKVKVSIGETIKIVLSKLKKVWPRVLLFLVLFDIMFYFCLCFSYSKISFFPTIGLILLMDLLVIICVFIAVKKSLEYPLKNTLKTDIENWLLTKAKLNHSSQYFQLSESIRTEIHHYEPKLNLGWIGSILLSFWTVIITLALQANLNYLYPILIITIILVGMLIILNNTFELMYNEFLTSKKYRYDRYLKTIRFVEELGIQKSIDENSKS</sequence>
<evidence type="ECO:0000313" key="2">
    <source>
        <dbReference type="EMBL" id="MBC5635196.1"/>
    </source>
</evidence>
<feature type="transmembrane region" description="Helical" evidence="1">
    <location>
        <begin position="159"/>
        <end position="177"/>
    </location>
</feature>
<keyword evidence="1" id="KW-0812">Transmembrane</keyword>
<protein>
    <submittedName>
        <fullName evidence="2">Uncharacterized protein</fullName>
    </submittedName>
</protein>
<evidence type="ECO:0000256" key="1">
    <source>
        <dbReference type="SAM" id="Phobius"/>
    </source>
</evidence>
<dbReference type="Proteomes" id="UP000637359">
    <property type="component" value="Unassembled WGS sequence"/>
</dbReference>
<feature type="transmembrane region" description="Helical" evidence="1">
    <location>
        <begin position="132"/>
        <end position="153"/>
    </location>
</feature>
<keyword evidence="1" id="KW-1133">Transmembrane helix</keyword>
<organism evidence="2 3">
    <name type="scientific">Ornithinibacillus hominis</name>
    <dbReference type="NCBI Taxonomy" id="2763055"/>
    <lineage>
        <taxon>Bacteria</taxon>
        <taxon>Bacillati</taxon>
        <taxon>Bacillota</taxon>
        <taxon>Bacilli</taxon>
        <taxon>Bacillales</taxon>
        <taxon>Bacillaceae</taxon>
        <taxon>Ornithinibacillus</taxon>
    </lineage>
</organism>
<dbReference type="EMBL" id="JACOOL010000001">
    <property type="protein sequence ID" value="MBC5635196.1"/>
    <property type="molecule type" value="Genomic_DNA"/>
</dbReference>
<comment type="caution">
    <text evidence="2">The sequence shown here is derived from an EMBL/GenBank/DDBJ whole genome shotgun (WGS) entry which is preliminary data.</text>
</comment>
<proteinExistence type="predicted"/>
<feature type="transmembrane region" description="Helical" evidence="1">
    <location>
        <begin position="36"/>
        <end position="56"/>
    </location>
</feature>
<feature type="transmembrane region" description="Helical" evidence="1">
    <location>
        <begin position="62"/>
        <end position="82"/>
    </location>
</feature>
<keyword evidence="3" id="KW-1185">Reference proteome</keyword>
<keyword evidence="1" id="KW-0472">Membrane</keyword>
<accession>A0A923RF14</accession>
<dbReference type="RefSeq" id="WP_186867918.1">
    <property type="nucleotide sequence ID" value="NZ_JACOOL010000001.1"/>
</dbReference>
<reference evidence="2" key="1">
    <citation type="submission" date="2020-08" db="EMBL/GenBank/DDBJ databases">
        <title>Genome public.</title>
        <authorList>
            <person name="Liu C."/>
            <person name="Sun Q."/>
        </authorList>
    </citation>
    <scope>NUCLEOTIDE SEQUENCE</scope>
    <source>
        <strain evidence="2">BX22</strain>
    </source>
</reference>
<gene>
    <name evidence="2" type="ORF">H8S33_00010</name>
</gene>
<evidence type="ECO:0000313" key="3">
    <source>
        <dbReference type="Proteomes" id="UP000637359"/>
    </source>
</evidence>
<name>A0A923RF14_9BACI</name>
<dbReference type="AlphaFoldDB" id="A0A923RF14"/>